<evidence type="ECO:0000313" key="3">
    <source>
        <dbReference type="Proteomes" id="UP001595803"/>
    </source>
</evidence>
<proteinExistence type="predicted"/>
<keyword evidence="3" id="KW-1185">Reference proteome</keyword>
<name>A0ABV7ZB38_9DEIO</name>
<comment type="caution">
    <text evidence="2">The sequence shown here is derived from an EMBL/GenBank/DDBJ whole genome shotgun (WGS) entry which is preliminary data.</text>
</comment>
<feature type="region of interest" description="Disordered" evidence="1">
    <location>
        <begin position="1"/>
        <end position="33"/>
    </location>
</feature>
<evidence type="ECO:0000256" key="1">
    <source>
        <dbReference type="SAM" id="MobiDB-lite"/>
    </source>
</evidence>
<dbReference type="Proteomes" id="UP001595803">
    <property type="component" value="Unassembled WGS sequence"/>
</dbReference>
<organism evidence="2 3">
    <name type="scientific">Deinococcus rufus</name>
    <dbReference type="NCBI Taxonomy" id="2136097"/>
    <lineage>
        <taxon>Bacteria</taxon>
        <taxon>Thermotogati</taxon>
        <taxon>Deinococcota</taxon>
        <taxon>Deinococci</taxon>
        <taxon>Deinococcales</taxon>
        <taxon>Deinococcaceae</taxon>
        <taxon>Deinococcus</taxon>
    </lineage>
</organism>
<sequence length="62" mass="7118">MPDSTPRYLVAAGPDGRYSVEETTSPNSFATREEAEEWELANIRPELIRGDEWARLQDRLSH</sequence>
<gene>
    <name evidence="2" type="ORF">ACFOSB_11680</name>
</gene>
<reference evidence="3" key="1">
    <citation type="journal article" date="2019" name="Int. J. Syst. Evol. Microbiol.">
        <title>The Global Catalogue of Microorganisms (GCM) 10K type strain sequencing project: providing services to taxonomists for standard genome sequencing and annotation.</title>
        <authorList>
            <consortium name="The Broad Institute Genomics Platform"/>
            <consortium name="The Broad Institute Genome Sequencing Center for Infectious Disease"/>
            <person name="Wu L."/>
            <person name="Ma J."/>
        </authorList>
    </citation>
    <scope>NUCLEOTIDE SEQUENCE [LARGE SCALE GENOMIC DNA]</scope>
    <source>
        <strain evidence="3">CCTCC AB 2017081</strain>
    </source>
</reference>
<dbReference type="RefSeq" id="WP_380102150.1">
    <property type="nucleotide sequence ID" value="NZ_JBHRZG010000011.1"/>
</dbReference>
<evidence type="ECO:0000313" key="2">
    <source>
        <dbReference type="EMBL" id="MFC3833518.1"/>
    </source>
</evidence>
<accession>A0ABV7ZB38</accession>
<feature type="compositionally biased region" description="Polar residues" evidence="1">
    <location>
        <begin position="21"/>
        <end position="30"/>
    </location>
</feature>
<dbReference type="EMBL" id="JBHRZG010000011">
    <property type="protein sequence ID" value="MFC3833518.1"/>
    <property type="molecule type" value="Genomic_DNA"/>
</dbReference>
<protein>
    <submittedName>
        <fullName evidence="2">Uncharacterized protein</fullName>
    </submittedName>
</protein>